<dbReference type="EMBL" id="JBEPSB010000026">
    <property type="protein sequence ID" value="MET4562890.1"/>
    <property type="molecule type" value="Genomic_DNA"/>
</dbReference>
<dbReference type="PROSITE" id="PS50111">
    <property type="entry name" value="CHEMOTAXIS_TRANSDUC_2"/>
    <property type="match status" value="1"/>
</dbReference>
<proteinExistence type="inferred from homology"/>
<dbReference type="Pfam" id="PF00672">
    <property type="entry name" value="HAMP"/>
    <property type="match status" value="1"/>
</dbReference>
<feature type="domain" description="Methyl-accepting transducer" evidence="8">
    <location>
        <begin position="283"/>
        <end position="519"/>
    </location>
</feature>
<comment type="caution">
    <text evidence="10">The sequence shown here is derived from an EMBL/GenBank/DDBJ whole genome shotgun (WGS) entry which is preliminary data.</text>
</comment>
<reference evidence="10 11" key="1">
    <citation type="submission" date="2024-06" db="EMBL/GenBank/DDBJ databases">
        <title>Sorghum-associated microbial communities from plants grown in Nebraska, USA.</title>
        <authorList>
            <person name="Schachtman D."/>
        </authorList>
    </citation>
    <scope>NUCLEOTIDE SEQUENCE [LARGE SCALE GENOMIC DNA]</scope>
    <source>
        <strain evidence="10 11">736</strain>
    </source>
</reference>
<evidence type="ECO:0000256" key="5">
    <source>
        <dbReference type="ARBA" id="ARBA00029447"/>
    </source>
</evidence>
<dbReference type="SUPFAM" id="SSF58104">
    <property type="entry name" value="Methyl-accepting chemotaxis protein (MCP) signaling domain"/>
    <property type="match status" value="1"/>
</dbReference>
<evidence type="ECO:0000256" key="6">
    <source>
        <dbReference type="PROSITE-ProRule" id="PRU00284"/>
    </source>
</evidence>
<dbReference type="InterPro" id="IPR003660">
    <property type="entry name" value="HAMP_dom"/>
</dbReference>
<dbReference type="Pfam" id="PF12729">
    <property type="entry name" value="4HB_MCP_1"/>
    <property type="match status" value="1"/>
</dbReference>
<evidence type="ECO:0000256" key="7">
    <source>
        <dbReference type="SAM" id="Phobius"/>
    </source>
</evidence>
<name>A0ABV2PPJ9_9BACI</name>
<keyword evidence="11" id="KW-1185">Reference proteome</keyword>
<keyword evidence="7" id="KW-1133">Transmembrane helix</keyword>
<keyword evidence="7" id="KW-0812">Transmembrane</keyword>
<dbReference type="PANTHER" id="PTHR32089">
    <property type="entry name" value="METHYL-ACCEPTING CHEMOTAXIS PROTEIN MCPB"/>
    <property type="match status" value="1"/>
</dbReference>
<dbReference type="Gene3D" id="1.10.287.950">
    <property type="entry name" value="Methyl-accepting chemotaxis protein"/>
    <property type="match status" value="1"/>
</dbReference>
<dbReference type="CDD" id="cd06225">
    <property type="entry name" value="HAMP"/>
    <property type="match status" value="1"/>
</dbReference>
<comment type="subcellular location">
    <subcellularLocation>
        <location evidence="1">Cell membrane</location>
    </subcellularLocation>
</comment>
<evidence type="ECO:0000256" key="2">
    <source>
        <dbReference type="ARBA" id="ARBA00022475"/>
    </source>
</evidence>
<accession>A0ABV2PPJ9</accession>
<sequence>MLRNLSIFKKLVLLMSIAILTIALIQVSGYITMKKLENNTENIFKNRLEPSIILSDYRLNNRIIVSDMYRSFLFTDETTITQIKNEVTDAFKDNEKYLKILEAAKMQSDEDKIISELIQLYPNFKERMEQVFQLSLANKNEEAINLFNSSAEPVLDEIISKGIELTELNKKNASTLNMESKAEASKGITNSLIISIVLGILFVAIGFIGVRKYLISPIEKLKIAVQRAEAGEFNFSVTYDSKDELGVLTSTFSHMIAQLRDLIGQVKQSSEQMAAFSVELSASAEQTSEASEHIASVTVEVANGSDDQVRTIEETLDVVNHMVQDVQTIARNSTNVSGAATQAKQLSVDGNDIIQNAVLQMNSIQTSIGSLSDVISGLGERSAEIGDIVEVITSIATQTNLLALNAAIEAARAGEHGKGFAVVSEEVRKLAEESSASALRISELIIRIQGETNKAVDSMQFTTNEVKTGINNVNSAGESFEKIQHAINEVSVQIHEVSTSVEQMVGGADQMSKSMEQINGIAQSSAEGTQNISAATEEQLASMQEISASTSALSKMAEDLQEKTNMFKV</sequence>
<evidence type="ECO:0000259" key="9">
    <source>
        <dbReference type="PROSITE" id="PS50885"/>
    </source>
</evidence>
<dbReference type="SMART" id="SM00283">
    <property type="entry name" value="MA"/>
    <property type="match status" value="1"/>
</dbReference>
<evidence type="ECO:0000313" key="10">
    <source>
        <dbReference type="EMBL" id="MET4562890.1"/>
    </source>
</evidence>
<evidence type="ECO:0000256" key="1">
    <source>
        <dbReference type="ARBA" id="ARBA00004236"/>
    </source>
</evidence>
<evidence type="ECO:0000259" key="8">
    <source>
        <dbReference type="PROSITE" id="PS50111"/>
    </source>
</evidence>
<keyword evidence="2" id="KW-1003">Cell membrane</keyword>
<gene>
    <name evidence="10" type="ORF">ABIA69_004081</name>
</gene>
<dbReference type="InterPro" id="IPR004089">
    <property type="entry name" value="MCPsignal_dom"/>
</dbReference>
<feature type="domain" description="HAMP" evidence="9">
    <location>
        <begin position="212"/>
        <end position="264"/>
    </location>
</feature>
<dbReference type="SMART" id="SM00304">
    <property type="entry name" value="HAMP"/>
    <property type="match status" value="1"/>
</dbReference>
<evidence type="ECO:0000256" key="3">
    <source>
        <dbReference type="ARBA" id="ARBA00023136"/>
    </source>
</evidence>
<organism evidence="10 11">
    <name type="scientific">Lysinibacillus parviboronicapiens</name>
    <dbReference type="NCBI Taxonomy" id="436516"/>
    <lineage>
        <taxon>Bacteria</taxon>
        <taxon>Bacillati</taxon>
        <taxon>Bacillota</taxon>
        <taxon>Bacilli</taxon>
        <taxon>Bacillales</taxon>
        <taxon>Bacillaceae</taxon>
        <taxon>Lysinibacillus</taxon>
    </lineage>
</organism>
<dbReference type="Proteomes" id="UP001549363">
    <property type="component" value="Unassembled WGS sequence"/>
</dbReference>
<protein>
    <submittedName>
        <fullName evidence="10">Methyl-accepting chemotaxis protein</fullName>
    </submittedName>
</protein>
<evidence type="ECO:0000313" key="11">
    <source>
        <dbReference type="Proteomes" id="UP001549363"/>
    </source>
</evidence>
<feature type="transmembrane region" description="Helical" evidence="7">
    <location>
        <begin position="192"/>
        <end position="210"/>
    </location>
</feature>
<keyword evidence="3 7" id="KW-0472">Membrane</keyword>
<dbReference type="InterPro" id="IPR024478">
    <property type="entry name" value="HlyB_4HB_MCP"/>
</dbReference>
<evidence type="ECO:0000256" key="4">
    <source>
        <dbReference type="ARBA" id="ARBA00023224"/>
    </source>
</evidence>
<comment type="similarity">
    <text evidence="5">Belongs to the methyl-accepting chemotaxis (MCP) protein family.</text>
</comment>
<keyword evidence="4 6" id="KW-0807">Transducer</keyword>
<dbReference type="Pfam" id="PF00015">
    <property type="entry name" value="MCPsignal"/>
    <property type="match status" value="1"/>
</dbReference>
<dbReference type="PROSITE" id="PS50885">
    <property type="entry name" value="HAMP"/>
    <property type="match status" value="1"/>
</dbReference>
<dbReference type="CDD" id="cd11386">
    <property type="entry name" value="MCP_signal"/>
    <property type="match status" value="1"/>
</dbReference>
<dbReference type="PANTHER" id="PTHR32089:SF112">
    <property type="entry name" value="LYSOZYME-LIKE PROTEIN-RELATED"/>
    <property type="match status" value="1"/>
</dbReference>